<dbReference type="PANTHER" id="PTHR10694">
    <property type="entry name" value="LYSINE-SPECIFIC DEMETHYLASE"/>
    <property type="match status" value="1"/>
</dbReference>
<dbReference type="PROSITE" id="PS50016">
    <property type="entry name" value="ZF_PHD_2"/>
    <property type="match status" value="1"/>
</dbReference>
<dbReference type="GO" id="GO:0008270">
    <property type="term" value="F:zinc ion binding"/>
    <property type="evidence" value="ECO:0007669"/>
    <property type="project" value="UniProtKB-KW"/>
</dbReference>
<evidence type="ECO:0000256" key="3">
    <source>
        <dbReference type="ARBA" id="ARBA00012900"/>
    </source>
</evidence>
<dbReference type="SMART" id="SM00249">
    <property type="entry name" value="PHD"/>
    <property type="match status" value="2"/>
</dbReference>
<dbReference type="Pfam" id="PF02373">
    <property type="entry name" value="JmjC"/>
    <property type="match status" value="1"/>
</dbReference>
<keyword evidence="5 11" id="KW-0863">Zinc-finger</keyword>
<evidence type="ECO:0000259" key="13">
    <source>
        <dbReference type="PROSITE" id="PS50016"/>
    </source>
</evidence>
<dbReference type="SUPFAM" id="SSF57903">
    <property type="entry name" value="FYVE/PHD zinc finger"/>
    <property type="match status" value="1"/>
</dbReference>
<dbReference type="Gene3D" id="2.30.30.140">
    <property type="match status" value="1"/>
</dbReference>
<accession>A0AAF3JA48</accession>
<dbReference type="Gene3D" id="3.30.40.10">
    <property type="entry name" value="Zinc/RING finger domain, C3HC4 (zinc finger)"/>
    <property type="match status" value="1"/>
</dbReference>
<reference evidence="18" key="1">
    <citation type="submission" date="2024-02" db="UniProtKB">
        <authorList>
            <consortium name="WormBaseParasite"/>
        </authorList>
    </citation>
    <scope>IDENTIFICATION</scope>
</reference>
<dbReference type="Gene3D" id="2.60.120.650">
    <property type="entry name" value="Cupin"/>
    <property type="match status" value="1"/>
</dbReference>
<dbReference type="SUPFAM" id="SSF51197">
    <property type="entry name" value="Clavaminate synthase-like"/>
    <property type="match status" value="1"/>
</dbReference>
<dbReference type="InterPro" id="IPR019787">
    <property type="entry name" value="Znf_PHD-finger"/>
</dbReference>
<evidence type="ECO:0000256" key="8">
    <source>
        <dbReference type="ARBA" id="ARBA00022964"/>
    </source>
</evidence>
<keyword evidence="17" id="KW-1185">Reference proteome</keyword>
<comment type="similarity">
    <text evidence="2">Belongs to the JHDM3 histone demethylase family.</text>
</comment>
<evidence type="ECO:0000259" key="14">
    <source>
        <dbReference type="PROSITE" id="PS51183"/>
    </source>
</evidence>
<dbReference type="InterPro" id="IPR001965">
    <property type="entry name" value="Znf_PHD"/>
</dbReference>
<dbReference type="AlphaFoldDB" id="A0AAF3JA48"/>
<evidence type="ECO:0000313" key="17">
    <source>
        <dbReference type="Proteomes" id="UP000887575"/>
    </source>
</evidence>
<dbReference type="SMART" id="SM00545">
    <property type="entry name" value="JmjN"/>
    <property type="match status" value="1"/>
</dbReference>
<dbReference type="GO" id="GO:0140684">
    <property type="term" value="F:histone H3K9me2/H3K9me3 demethylase activity"/>
    <property type="evidence" value="ECO:0007669"/>
    <property type="project" value="UniProtKB-EC"/>
</dbReference>
<organism evidence="17 18">
    <name type="scientific">Mesorhabditis belari</name>
    <dbReference type="NCBI Taxonomy" id="2138241"/>
    <lineage>
        <taxon>Eukaryota</taxon>
        <taxon>Metazoa</taxon>
        <taxon>Ecdysozoa</taxon>
        <taxon>Nematoda</taxon>
        <taxon>Chromadorea</taxon>
        <taxon>Rhabditida</taxon>
        <taxon>Rhabditina</taxon>
        <taxon>Rhabditomorpha</taxon>
        <taxon>Rhabditoidea</taxon>
        <taxon>Rhabditidae</taxon>
        <taxon>Mesorhabditinae</taxon>
        <taxon>Mesorhabditis</taxon>
    </lineage>
</organism>
<dbReference type="PROSITE" id="PS51805">
    <property type="entry name" value="EPHD"/>
    <property type="match status" value="1"/>
</dbReference>
<evidence type="ECO:0000259" key="16">
    <source>
        <dbReference type="PROSITE" id="PS51805"/>
    </source>
</evidence>
<dbReference type="InterPro" id="IPR034732">
    <property type="entry name" value="EPHD"/>
</dbReference>
<dbReference type="PROSITE" id="PS51183">
    <property type="entry name" value="JMJN"/>
    <property type="match status" value="1"/>
</dbReference>
<evidence type="ECO:0000256" key="7">
    <source>
        <dbReference type="ARBA" id="ARBA00022853"/>
    </source>
</evidence>
<dbReference type="InterPro" id="IPR011011">
    <property type="entry name" value="Znf_FYVE_PHD"/>
</dbReference>
<dbReference type="Gene3D" id="3.10.330.70">
    <property type="match status" value="1"/>
</dbReference>
<evidence type="ECO:0000256" key="4">
    <source>
        <dbReference type="ARBA" id="ARBA00022723"/>
    </source>
</evidence>
<dbReference type="PROSITE" id="PS51184">
    <property type="entry name" value="JMJC"/>
    <property type="match status" value="1"/>
</dbReference>
<dbReference type="GO" id="GO:0010468">
    <property type="term" value="P:regulation of gene expression"/>
    <property type="evidence" value="ECO:0007669"/>
    <property type="project" value="TreeGrafter"/>
</dbReference>
<evidence type="ECO:0000256" key="5">
    <source>
        <dbReference type="ARBA" id="ARBA00022771"/>
    </source>
</evidence>
<dbReference type="Proteomes" id="UP000887575">
    <property type="component" value="Unassembled WGS sequence"/>
</dbReference>
<sequence length="828" mass="95212">MDIPSTSGQSYKGDSYEPTGTSQVMVFYPTWQEFKDFPGYIKKIEQAGAHFSCGIAKIVPPKEFNPRPKRGTDYSDVDNYVIKEPVKETIDGAQGIYVKSNKVFKKQLSVKEFRKFALSSTYKNPKPNLEGAELERLYWRSICKGEPIYGADTEGSIYEKDVHEWNMAQLGTILDDTKNSGVDIKGVTSVYLYFGMWKTTFPWHAEDMDLYSINYLHFGEPKYWYAISSESANRFERLMQQTFPDESQHCRSFLRHKNFIVSPTILRSHNIPYGTMIQRPNEFIITFPHGYHMGFNSGYNCAESTNFASDRWIDYGKNAHICRCRPDSVEIDMRPYMMKYRPKHFDAWFNYWYAEKRIVLKGRNAKRNHLQIAADAEDSMPETTKRRKDSSSPLRQDATTIHPATIKESPKKGDKSTARKKLANKGLVGLWASSAVNLYAERCWNEKRALEAPHCAICQYFQPVQQLVFTKSVPESSQRLISFMCFAKDPLRMPKIPDPNEDSLLTCDSCAVTVHRNCYALMESDNNIWLCQRCSKRSPELIRGTTCHLCELRGGAFMRCVSGRESSWVHVICAILSRRTSFDDPATRLMASYQPPPKHGYPNEDGVTLSADYMDALGVEHEVAKYECELCGRLRESLIKCAACEGSREPVYVHATCGRVGKMFVERREYPLVAVLVCDKHENYFDSDEETSEISPGEEVVVSLNSEGKVERGFVMQKFENEYAMLDFCDGSFSKNTPFEDIVTCECVKCDRRYHQSGARIRVRWTDSELYDAYYRGAIICTEYWVRLHSSPKSPPIILARSDIFTHREMLPEQLKNRLENTEKNDSL</sequence>
<feature type="domain" description="PHD-type" evidence="16">
    <location>
        <begin position="544"/>
        <end position="682"/>
    </location>
</feature>
<dbReference type="GO" id="GO:0005634">
    <property type="term" value="C:nucleus"/>
    <property type="evidence" value="ECO:0007669"/>
    <property type="project" value="UniProtKB-SubCell"/>
</dbReference>
<evidence type="ECO:0000256" key="1">
    <source>
        <dbReference type="ARBA" id="ARBA00004123"/>
    </source>
</evidence>
<evidence type="ECO:0000256" key="9">
    <source>
        <dbReference type="ARBA" id="ARBA00023242"/>
    </source>
</evidence>
<comment type="subcellular location">
    <subcellularLocation>
        <location evidence="1">Nucleus</location>
    </subcellularLocation>
</comment>
<dbReference type="InterPro" id="IPR003347">
    <property type="entry name" value="JmjC_dom"/>
</dbReference>
<dbReference type="SMART" id="SM00558">
    <property type="entry name" value="JmjC"/>
    <property type="match status" value="1"/>
</dbReference>
<comment type="catalytic activity">
    <reaction evidence="10">
        <text>N(6),N(6),N(6)-trimethyl-L-lysyl(9)-[histone H3] + 2 2-oxoglutarate + 2 O2 = N(6)-methyl-L-lysyl(9)-[histone H3] + 2 formaldehyde + 2 succinate + 2 CO2</text>
        <dbReference type="Rhea" id="RHEA:60200"/>
        <dbReference type="Rhea" id="RHEA-COMP:15538"/>
        <dbReference type="Rhea" id="RHEA-COMP:15542"/>
        <dbReference type="ChEBI" id="CHEBI:15379"/>
        <dbReference type="ChEBI" id="CHEBI:16526"/>
        <dbReference type="ChEBI" id="CHEBI:16810"/>
        <dbReference type="ChEBI" id="CHEBI:16842"/>
        <dbReference type="ChEBI" id="CHEBI:30031"/>
        <dbReference type="ChEBI" id="CHEBI:61929"/>
        <dbReference type="ChEBI" id="CHEBI:61961"/>
        <dbReference type="EC" id="1.14.11.66"/>
    </reaction>
</comment>
<dbReference type="InterPro" id="IPR003349">
    <property type="entry name" value="JmjN"/>
</dbReference>
<dbReference type="EC" id="1.14.11.66" evidence="3"/>
<protein>
    <recommendedName>
        <fullName evidence="3">[histone H3]-trimethyl-L-lysine(9) demethylase</fullName>
        <ecNumber evidence="3">1.14.11.66</ecNumber>
    </recommendedName>
</protein>
<evidence type="ECO:0000313" key="18">
    <source>
        <dbReference type="WBParaSite" id="MBELARI_LOCUS6100"/>
    </source>
</evidence>
<keyword evidence="9" id="KW-0539">Nucleus</keyword>
<keyword evidence="4" id="KW-0479">Metal-binding</keyword>
<dbReference type="GO" id="GO:0051864">
    <property type="term" value="F:histone H3K36 demethylase activity"/>
    <property type="evidence" value="ECO:0007669"/>
    <property type="project" value="TreeGrafter"/>
</dbReference>
<dbReference type="PANTHER" id="PTHR10694:SF129">
    <property type="entry name" value="LYSINE-SPECIFIC DEMETHYLASE 4B-RELATED"/>
    <property type="match status" value="1"/>
</dbReference>
<feature type="compositionally biased region" description="Basic and acidic residues" evidence="12">
    <location>
        <begin position="408"/>
        <end position="417"/>
    </location>
</feature>
<feature type="domain" description="JmjN" evidence="14">
    <location>
        <begin position="24"/>
        <end position="67"/>
    </location>
</feature>
<feature type="domain" description="JmjC" evidence="15">
    <location>
        <begin position="159"/>
        <end position="324"/>
    </location>
</feature>
<evidence type="ECO:0000256" key="12">
    <source>
        <dbReference type="SAM" id="MobiDB-lite"/>
    </source>
</evidence>
<keyword evidence="8" id="KW-0560">Oxidoreductase</keyword>
<evidence type="ECO:0000259" key="15">
    <source>
        <dbReference type="PROSITE" id="PS51184"/>
    </source>
</evidence>
<evidence type="ECO:0000256" key="11">
    <source>
        <dbReference type="PROSITE-ProRule" id="PRU00146"/>
    </source>
</evidence>
<dbReference type="GO" id="GO:0000785">
    <property type="term" value="C:chromatin"/>
    <property type="evidence" value="ECO:0007669"/>
    <property type="project" value="TreeGrafter"/>
</dbReference>
<keyword evidence="8" id="KW-0223">Dioxygenase</keyword>
<evidence type="ECO:0000256" key="10">
    <source>
        <dbReference type="ARBA" id="ARBA00049349"/>
    </source>
</evidence>
<keyword evidence="6" id="KW-0862">Zinc</keyword>
<evidence type="ECO:0000256" key="2">
    <source>
        <dbReference type="ARBA" id="ARBA00009711"/>
    </source>
</evidence>
<feature type="domain" description="PHD-type" evidence="13">
    <location>
        <begin position="452"/>
        <end position="537"/>
    </location>
</feature>
<keyword evidence="7" id="KW-0156">Chromatin regulator</keyword>
<dbReference type="WBParaSite" id="MBELARI_LOCUS6100">
    <property type="protein sequence ID" value="MBELARI_LOCUS6100"/>
    <property type="gene ID" value="MBELARI_LOCUS6100"/>
</dbReference>
<proteinExistence type="inferred from homology"/>
<evidence type="ECO:0000256" key="6">
    <source>
        <dbReference type="ARBA" id="ARBA00022833"/>
    </source>
</evidence>
<dbReference type="InterPro" id="IPR013083">
    <property type="entry name" value="Znf_RING/FYVE/PHD"/>
</dbReference>
<dbReference type="Pfam" id="PF02375">
    <property type="entry name" value="JmjN"/>
    <property type="match status" value="1"/>
</dbReference>
<name>A0AAF3JA48_9BILA</name>
<feature type="region of interest" description="Disordered" evidence="12">
    <location>
        <begin position="372"/>
        <end position="418"/>
    </location>
</feature>
<dbReference type="Pfam" id="PF13831">
    <property type="entry name" value="PHD_2"/>
    <property type="match status" value="1"/>
</dbReference>